<dbReference type="Proteomes" id="UP000266723">
    <property type="component" value="Unassembled WGS sequence"/>
</dbReference>
<reference evidence="2 3" key="1">
    <citation type="journal article" date="2020" name="BMC Genomics">
        <title>Intraspecific diversification of the crop wild relative Brassica cretica Lam. using demographic model selection.</title>
        <authorList>
            <person name="Kioukis A."/>
            <person name="Michalopoulou V.A."/>
            <person name="Briers L."/>
            <person name="Pirintsos S."/>
            <person name="Studholme D.J."/>
            <person name="Pavlidis P."/>
            <person name="Sarris P.F."/>
        </authorList>
    </citation>
    <scope>NUCLEOTIDE SEQUENCE [LARGE SCALE GENOMIC DNA]</scope>
    <source>
        <strain evidence="3">cv. PFS-1207/04</strain>
    </source>
</reference>
<dbReference type="EMBL" id="QGKV02000832">
    <property type="protein sequence ID" value="KAF3547523.1"/>
    <property type="molecule type" value="Genomic_DNA"/>
</dbReference>
<feature type="region of interest" description="Disordered" evidence="1">
    <location>
        <begin position="74"/>
        <end position="111"/>
    </location>
</feature>
<comment type="caution">
    <text evidence="2">The sequence shown here is derived from an EMBL/GenBank/DDBJ whole genome shotgun (WGS) entry which is preliminary data.</text>
</comment>
<evidence type="ECO:0000313" key="2">
    <source>
        <dbReference type="EMBL" id="KAF3547523.1"/>
    </source>
</evidence>
<gene>
    <name evidence="2" type="ORF">DY000_02008237</name>
</gene>
<accession>A0ABQ7C741</accession>
<name>A0ABQ7C741_BRACR</name>
<evidence type="ECO:0000256" key="1">
    <source>
        <dbReference type="SAM" id="MobiDB-lite"/>
    </source>
</evidence>
<keyword evidence="3" id="KW-1185">Reference proteome</keyword>
<protein>
    <submittedName>
        <fullName evidence="2">Uncharacterized protein</fullName>
    </submittedName>
</protein>
<organism evidence="2 3">
    <name type="scientific">Brassica cretica</name>
    <name type="common">Mustard</name>
    <dbReference type="NCBI Taxonomy" id="69181"/>
    <lineage>
        <taxon>Eukaryota</taxon>
        <taxon>Viridiplantae</taxon>
        <taxon>Streptophyta</taxon>
        <taxon>Embryophyta</taxon>
        <taxon>Tracheophyta</taxon>
        <taxon>Spermatophyta</taxon>
        <taxon>Magnoliopsida</taxon>
        <taxon>eudicotyledons</taxon>
        <taxon>Gunneridae</taxon>
        <taxon>Pentapetalae</taxon>
        <taxon>rosids</taxon>
        <taxon>malvids</taxon>
        <taxon>Brassicales</taxon>
        <taxon>Brassicaceae</taxon>
        <taxon>Brassiceae</taxon>
        <taxon>Brassica</taxon>
    </lineage>
</organism>
<evidence type="ECO:0000313" key="3">
    <source>
        <dbReference type="Proteomes" id="UP000266723"/>
    </source>
</evidence>
<proteinExistence type="predicted"/>
<sequence length="980" mass="108126">MMCRGSSGFVGYKHVDEDGLLGAKPCLGGCRIDELWLWTSPTPFFRETPSCPSWYLIKGRFSFILRQDKSLGLEAGGRTQTRRQGPRPGGRNPELGGKNPEPGGRNPEAGVISSWNIFPQQTSARSLGHQTPLLIMLRCTCGRSERIHILIGDISPGEWAIILDSIQTCGLDQIVYSSVNPVGMMSRPGRICTLHSDGLEVDNQEEPPYSYAAPVAILGLSSGRTSVCISGGSLVFVPVSLLRLAYLMLLEATSNARMVLCRAFLEDHGHVFPESEDLEIHPSETHGSWVRFFINRRLYGLSSRNLETGWTFVLQPGGWMDSHPRTWRLDGLLSVNPEAVGLLLIVCNIALCPRRRVLHSTSLRLVSININSPTKGPWTFVSGPEAVYNPEDPEIMWEPGGSPFDPEIVSGPGGHVGTRRGITCALKSTRVAHSQEASPKQDIAPVILLFQVLLRSGPRSNLEENKFARDRPASSRRFQTYSWGSWPEVVLSWLAQDLMENRSMLQWASTSACRWQVPWAWRERDVALKSPFPGDMLPRSEVGILDLGFALQAYTLILGWRSSVLGSSRVKTAIFLILYSGGTRPFDEAWRPILCRTTLRYRRGSIDIAPGVSGTLSWSQVFLFCHLGCIFSKSGDCGNILLRSEGSGIYPPETWRFVGLVPMNPEFVELILLKPEGFGVDPSETWRFPDAGELLVSTLPMTFVPLAYEQYFCSLHQDGTPCVLLFFQGLAFSGCHSMTRRLVLNLLWHMHVDGIFLCVLPLGLTLNLFTPAFLLVVSSLRNLERHVALASSRGGGAAVFPVLGQGSFRGTTPVEFDKYSKAMNSSSDSSCMEALMASRAGYIAVVKTRNQQEPKIVEVGFGVRTRNRQEPTTVEARDQQEPKTVEHGATLPWGGVSSRANHGSSEKKLFLTPRWLGLRDFAGIDVMSLPPITISRSICLPLLLAPNFDKPGDPDLRILPYGYGLVYVVGALVAAGEIGR</sequence>